<dbReference type="GO" id="GO:0003677">
    <property type="term" value="F:DNA binding"/>
    <property type="evidence" value="ECO:0007669"/>
    <property type="project" value="InterPro"/>
</dbReference>
<protein>
    <submittedName>
        <fullName evidence="4">5'-3' exonuclease</fullName>
    </submittedName>
</protein>
<organism evidence="4 5">
    <name type="scientific">Flavobacterium phage vB_FspM_immuto_2-6A</name>
    <dbReference type="NCBI Taxonomy" id="2801477"/>
    <lineage>
        <taxon>Viruses</taxon>
        <taxon>Duplodnaviria</taxon>
        <taxon>Heunggongvirae</taxon>
        <taxon>Uroviricota</taxon>
        <taxon>Caudoviricetes</taxon>
        <taxon>Immutovirus</taxon>
        <taxon>Immutovirus immuto</taxon>
    </lineage>
</organism>
<evidence type="ECO:0000259" key="3">
    <source>
        <dbReference type="SMART" id="SM00475"/>
    </source>
</evidence>
<dbReference type="InterPro" id="IPR002421">
    <property type="entry name" value="5-3_exonuclease"/>
</dbReference>
<dbReference type="InterPro" id="IPR029060">
    <property type="entry name" value="PIN-like_dom_sf"/>
</dbReference>
<dbReference type="SMART" id="SM00279">
    <property type="entry name" value="HhH2"/>
    <property type="match status" value="1"/>
</dbReference>
<keyword evidence="4" id="KW-0269">Exonuclease</keyword>
<dbReference type="Gene3D" id="3.40.50.1010">
    <property type="entry name" value="5'-nuclease"/>
    <property type="match status" value="1"/>
</dbReference>
<dbReference type="Proteomes" id="UP000595566">
    <property type="component" value="Segment"/>
</dbReference>
<name>A0A7T8ERB6_9CAUD</name>
<dbReference type="Pfam" id="PF02739">
    <property type="entry name" value="5_3_exonuc_N"/>
    <property type="match status" value="1"/>
</dbReference>
<feature type="domain" description="5'-3' exonuclease" evidence="3">
    <location>
        <begin position="21"/>
        <end position="300"/>
    </location>
</feature>
<dbReference type="InterPro" id="IPR008918">
    <property type="entry name" value="HhH2"/>
</dbReference>
<dbReference type="SUPFAM" id="SSF88723">
    <property type="entry name" value="PIN domain-like"/>
    <property type="match status" value="1"/>
</dbReference>
<dbReference type="InterPro" id="IPR038969">
    <property type="entry name" value="FEN"/>
</dbReference>
<keyword evidence="5" id="KW-1185">Reference proteome</keyword>
<evidence type="ECO:0000256" key="1">
    <source>
        <dbReference type="ARBA" id="ARBA00022722"/>
    </source>
</evidence>
<evidence type="ECO:0000313" key="4">
    <source>
        <dbReference type="EMBL" id="QQO91685.1"/>
    </source>
</evidence>
<dbReference type="SMART" id="SM00475">
    <property type="entry name" value="53EXOc"/>
    <property type="match status" value="1"/>
</dbReference>
<evidence type="ECO:0000256" key="2">
    <source>
        <dbReference type="ARBA" id="ARBA00022801"/>
    </source>
</evidence>
<dbReference type="PANTHER" id="PTHR42646">
    <property type="entry name" value="FLAP ENDONUCLEASE XNI"/>
    <property type="match status" value="1"/>
</dbReference>
<evidence type="ECO:0000313" key="5">
    <source>
        <dbReference type="Proteomes" id="UP000595566"/>
    </source>
</evidence>
<dbReference type="PANTHER" id="PTHR42646:SF2">
    <property type="entry name" value="5'-3' EXONUCLEASE FAMILY PROTEIN"/>
    <property type="match status" value="1"/>
</dbReference>
<dbReference type="SUPFAM" id="SSF47807">
    <property type="entry name" value="5' to 3' exonuclease, C-terminal subdomain"/>
    <property type="match status" value="1"/>
</dbReference>
<dbReference type="InterPro" id="IPR020046">
    <property type="entry name" value="5-3_exonucl_a-hlix_arch_N"/>
</dbReference>
<dbReference type="CDD" id="cd09859">
    <property type="entry name" value="PIN_53EXO"/>
    <property type="match status" value="1"/>
</dbReference>
<proteinExistence type="predicted"/>
<keyword evidence="1" id="KW-0540">Nuclease</keyword>
<dbReference type="EMBL" id="MW353175">
    <property type="protein sequence ID" value="QQO91685.1"/>
    <property type="molecule type" value="Genomic_DNA"/>
</dbReference>
<reference evidence="4 5" key="1">
    <citation type="submission" date="2020-12" db="EMBL/GenBank/DDBJ databases">
        <title>Dynamics of Baltic Sea phages driven by environmental changes.</title>
        <authorList>
            <person name="Hoetzinger M."/>
            <person name="Nilsson E."/>
            <person name="Holmfeldt K."/>
        </authorList>
    </citation>
    <scope>NUCLEOTIDE SEQUENCE [LARGE SCALE GENOMIC DNA]</scope>
</reference>
<accession>A0A7T8ERB6</accession>
<dbReference type="GO" id="GO:0017108">
    <property type="term" value="F:5'-flap endonuclease activity"/>
    <property type="evidence" value="ECO:0007669"/>
    <property type="project" value="InterPro"/>
</dbReference>
<gene>
    <name evidence="4" type="ORF">immuto26A_6</name>
</gene>
<dbReference type="InterPro" id="IPR036279">
    <property type="entry name" value="5-3_exonuclease_C_sf"/>
</dbReference>
<keyword evidence="2" id="KW-0378">Hydrolase</keyword>
<dbReference type="GO" id="GO:0008409">
    <property type="term" value="F:5'-3' exonuclease activity"/>
    <property type="evidence" value="ECO:0007669"/>
    <property type="project" value="InterPro"/>
</dbReference>
<dbReference type="Gene3D" id="1.10.150.20">
    <property type="entry name" value="5' to 3' exonuclease, C-terminal subdomain"/>
    <property type="match status" value="1"/>
</dbReference>
<dbReference type="GO" id="GO:0033567">
    <property type="term" value="P:DNA replication, Okazaki fragment processing"/>
    <property type="evidence" value="ECO:0007669"/>
    <property type="project" value="InterPro"/>
</dbReference>
<sequence>MSNYLDILNKIEQKPDRKLNDHVLIVDSMNTFIRSFAMLQSMNPQGHHTGGLVGFLRSLGFLMRTIDPTRIICVFDGQASSSSRKNIDPEYKANRNIKRITNWELFDDKEDEYASMTMQMHRLVEYLQCLPISLISIDKIEADDTISYLAQKFGANGKKVTIVSSDKDFLQIVDENIKVYSPIKKKTYGKKEVQEEVGMIPENYLIMKALLGDNSDNLTGIKGLGPKTLIKEFPGIVDKPGFSLEDIYEVCEKGLQDKKVFAKIIYEWEKVKTNYELMNLLQPRLGDYEIVHILDKIKEPTPALQAVTFLNMLEADQIEALNKNVEGWLELFRPLSTYKK</sequence>